<dbReference type="EMBL" id="AK367255">
    <property type="protein sequence ID" value="BAJ98458.1"/>
    <property type="molecule type" value="mRNA"/>
</dbReference>
<dbReference type="AlphaFoldDB" id="F2DTN7"/>
<evidence type="ECO:0000313" key="1">
    <source>
        <dbReference type="EMBL" id="BAJ98458.1"/>
    </source>
</evidence>
<protein>
    <submittedName>
        <fullName evidence="1">Predicted protein</fullName>
    </submittedName>
</protein>
<organism evidence="1">
    <name type="scientific">Hordeum vulgare subsp. vulgare</name>
    <name type="common">Domesticated barley</name>
    <dbReference type="NCBI Taxonomy" id="112509"/>
    <lineage>
        <taxon>Eukaryota</taxon>
        <taxon>Viridiplantae</taxon>
        <taxon>Streptophyta</taxon>
        <taxon>Embryophyta</taxon>
        <taxon>Tracheophyta</taxon>
        <taxon>Spermatophyta</taxon>
        <taxon>Magnoliopsida</taxon>
        <taxon>Liliopsida</taxon>
        <taxon>Poales</taxon>
        <taxon>Poaceae</taxon>
        <taxon>BOP clade</taxon>
        <taxon>Pooideae</taxon>
        <taxon>Triticodae</taxon>
        <taxon>Triticeae</taxon>
        <taxon>Hordeinae</taxon>
        <taxon>Hordeum</taxon>
    </lineage>
</organism>
<proteinExistence type="evidence at transcript level"/>
<sequence length="91" mass="10454">MLDYSAAYLACYAMHDSILPLKMERAGDEVERQLKAELADLLLVFIPKELYDMEQSRGKFDKSPDRLEAILGDFSNCLQNTIFMSTIQMNQ</sequence>
<accession>F2DTN7</accession>
<reference evidence="1" key="1">
    <citation type="journal article" date="2011" name="Plant Physiol.">
        <title>Comprehensive sequence analysis of 24,783 barley full-length cDNAs derived from 12 clone libraries.</title>
        <authorList>
            <person name="Matsumoto T."/>
            <person name="Tanaka T."/>
            <person name="Sakai H."/>
            <person name="Amano N."/>
            <person name="Kanamori H."/>
            <person name="Kurita K."/>
            <person name="Kikuta A."/>
            <person name="Kamiya K."/>
            <person name="Yamamoto M."/>
            <person name="Ikawa H."/>
            <person name="Fujii N."/>
            <person name="Hori K."/>
            <person name="Itoh T."/>
            <person name="Sato K."/>
        </authorList>
    </citation>
    <scope>NUCLEOTIDE SEQUENCE</scope>
    <source>
        <tissue evidence="1">Shoot and root</tissue>
    </source>
</reference>
<name>F2DTN7_HORVV</name>